<dbReference type="KEGG" id="clg:Calag_0520"/>
<evidence type="ECO:0000313" key="2">
    <source>
        <dbReference type="EMBL" id="AFZ70283.1"/>
    </source>
</evidence>
<dbReference type="Proteomes" id="UP000010469">
    <property type="component" value="Chromosome"/>
</dbReference>
<evidence type="ECO:0000256" key="1">
    <source>
        <dbReference type="SAM" id="Phobius"/>
    </source>
</evidence>
<protein>
    <submittedName>
        <fullName evidence="2">Uncharacterized protein</fullName>
    </submittedName>
</protein>
<dbReference type="EMBL" id="CP003378">
    <property type="protein sequence ID" value="AFZ70283.1"/>
    <property type="molecule type" value="Genomic_DNA"/>
</dbReference>
<dbReference type="InParanoid" id="L0A8S9"/>
<keyword evidence="3" id="KW-1185">Reference proteome</keyword>
<dbReference type="HOGENOM" id="CLU_2802005_0_0_2"/>
<feature type="transmembrane region" description="Helical" evidence="1">
    <location>
        <begin position="20"/>
        <end position="37"/>
    </location>
</feature>
<evidence type="ECO:0000313" key="3">
    <source>
        <dbReference type="Proteomes" id="UP000010469"/>
    </source>
</evidence>
<sequence length="67" mass="8161">MKEVRIDANDTKENFDHLNLYYFLTNYNTCACFMYYYKYFIISFNVVILKNIEINDKSKKLKIIELS</sequence>
<gene>
    <name evidence="2" type="ordered locus">Calag_0520</name>
</gene>
<keyword evidence="1" id="KW-0812">Transmembrane</keyword>
<keyword evidence="1" id="KW-1133">Transmembrane helix</keyword>
<accession>L0A8S9</accession>
<dbReference type="AlphaFoldDB" id="L0A8S9"/>
<keyword evidence="1" id="KW-0472">Membrane</keyword>
<proteinExistence type="predicted"/>
<name>L0A8S9_CALLD</name>
<reference evidence="3" key="1">
    <citation type="submission" date="2012-03" db="EMBL/GenBank/DDBJ databases">
        <title>Complete genome of Caldisphaera lagunensis DSM 15908.</title>
        <authorList>
            <person name="Lucas S."/>
            <person name="Copeland A."/>
            <person name="Lapidus A."/>
            <person name="Glavina del Rio T."/>
            <person name="Dalin E."/>
            <person name="Tice H."/>
            <person name="Bruce D."/>
            <person name="Goodwin L."/>
            <person name="Pitluck S."/>
            <person name="Peters L."/>
            <person name="Mikhailova N."/>
            <person name="Teshima H."/>
            <person name="Kyrpides N."/>
            <person name="Mavromatis K."/>
            <person name="Ivanova N."/>
            <person name="Brettin T."/>
            <person name="Detter J.C."/>
            <person name="Han C."/>
            <person name="Larimer F."/>
            <person name="Land M."/>
            <person name="Hauser L."/>
            <person name="Markowitz V."/>
            <person name="Cheng J.-F."/>
            <person name="Hugenholtz P."/>
            <person name="Woyke T."/>
            <person name="Wu D."/>
            <person name="Spring S."/>
            <person name="Schroeder M."/>
            <person name="Brambilla E."/>
            <person name="Klenk H.-P."/>
            <person name="Eisen J.A."/>
        </authorList>
    </citation>
    <scope>NUCLEOTIDE SEQUENCE [LARGE SCALE GENOMIC DNA]</scope>
    <source>
        <strain evidence="3">DSM 15908 / JCM 11604 / IC-154</strain>
    </source>
</reference>
<organism evidence="2 3">
    <name type="scientific">Caldisphaera lagunensis (strain DSM 15908 / JCM 11604 / ANMR 0165 / IC-154)</name>
    <dbReference type="NCBI Taxonomy" id="1056495"/>
    <lineage>
        <taxon>Archaea</taxon>
        <taxon>Thermoproteota</taxon>
        <taxon>Thermoprotei</taxon>
        <taxon>Acidilobales</taxon>
        <taxon>Caldisphaeraceae</taxon>
        <taxon>Caldisphaera</taxon>
    </lineage>
</organism>